<dbReference type="EMBL" id="QREG01000002">
    <property type="protein sequence ID" value="REE02108.1"/>
    <property type="molecule type" value="Genomic_DNA"/>
</dbReference>
<evidence type="ECO:0000256" key="1">
    <source>
        <dbReference type="SAM" id="Phobius"/>
    </source>
</evidence>
<sequence length="67" mass="8009">MLYYYFNVYNIMKTSYDPNNTTSYIKRGARLKSSDNKLLKVQLTSSLYWIQWLTTLTFLWIALTEAL</sequence>
<organism evidence="2 3">
    <name type="scientific">Marinoscillum furvescens DSM 4134</name>
    <dbReference type="NCBI Taxonomy" id="1122208"/>
    <lineage>
        <taxon>Bacteria</taxon>
        <taxon>Pseudomonadati</taxon>
        <taxon>Bacteroidota</taxon>
        <taxon>Cytophagia</taxon>
        <taxon>Cytophagales</taxon>
        <taxon>Reichenbachiellaceae</taxon>
        <taxon>Marinoscillum</taxon>
    </lineage>
</organism>
<keyword evidence="1" id="KW-0472">Membrane</keyword>
<dbReference type="AlphaFoldDB" id="A0A3D9L6Y5"/>
<dbReference type="Proteomes" id="UP000256779">
    <property type="component" value="Unassembled WGS sequence"/>
</dbReference>
<reference evidence="2 3" key="1">
    <citation type="submission" date="2018-07" db="EMBL/GenBank/DDBJ databases">
        <title>Genomic Encyclopedia of Type Strains, Phase IV (KMG-IV): sequencing the most valuable type-strain genomes for metagenomic binning, comparative biology and taxonomic classification.</title>
        <authorList>
            <person name="Goeker M."/>
        </authorList>
    </citation>
    <scope>NUCLEOTIDE SEQUENCE [LARGE SCALE GENOMIC DNA]</scope>
    <source>
        <strain evidence="2 3">DSM 4134</strain>
    </source>
</reference>
<name>A0A3D9L6Y5_MARFU</name>
<keyword evidence="3" id="KW-1185">Reference proteome</keyword>
<keyword evidence="1" id="KW-1133">Transmembrane helix</keyword>
<comment type="caution">
    <text evidence="2">The sequence shown here is derived from an EMBL/GenBank/DDBJ whole genome shotgun (WGS) entry which is preliminary data.</text>
</comment>
<evidence type="ECO:0000313" key="2">
    <source>
        <dbReference type="EMBL" id="REE02108.1"/>
    </source>
</evidence>
<keyword evidence="1" id="KW-0812">Transmembrane</keyword>
<gene>
    <name evidence="2" type="ORF">C7460_102130</name>
</gene>
<feature type="transmembrane region" description="Helical" evidence="1">
    <location>
        <begin position="46"/>
        <end position="63"/>
    </location>
</feature>
<evidence type="ECO:0000313" key="3">
    <source>
        <dbReference type="Proteomes" id="UP000256779"/>
    </source>
</evidence>
<proteinExistence type="predicted"/>
<protein>
    <submittedName>
        <fullName evidence="2">Uncharacterized protein</fullName>
    </submittedName>
</protein>
<accession>A0A3D9L6Y5</accession>